<protein>
    <recommendedName>
        <fullName evidence="3">Reverse transcriptase domain-containing protein</fullName>
    </recommendedName>
</protein>
<dbReference type="AlphaFoldDB" id="A0A8D9EQ74"/>
<dbReference type="EMBL" id="HBUF01561044">
    <property type="protein sequence ID" value="CAG6762358.1"/>
    <property type="molecule type" value="Transcribed_RNA"/>
</dbReference>
<keyword evidence="1" id="KW-0812">Transmembrane</keyword>
<sequence>MFADDLKFAQRVEGPEDTTVIQETLSRLHHWCLLNCMELNVSKCSIITFHHIRSPILATYSISGQALARHERVRDLGVTFEKDLRFITHIQNIKSKASRMLGFISRNSKNFADVSTLKTLYYAYVKSVLEYCSVVWSPYYSVHIKSLESIQHKFLRSIAFRTNSPIRNHDYSEIETKYEVMTLGARRQLNDLVFLHKLINHNIFCPDLLYQINIHVPTRNTRSQTIFKLDRCKTNAQQHSSLQRCQNLWNKLASEGDVDVFSDPCSRIVDFAAKGGLPFALKTLQSALFFIILFYFYFYKLTDIKCPFLQWSYIISKIKEEYIYNNKKN</sequence>
<feature type="transmembrane region" description="Helical" evidence="1">
    <location>
        <begin position="279"/>
        <end position="298"/>
    </location>
</feature>
<dbReference type="EMBL" id="HBUF01561045">
    <property type="protein sequence ID" value="CAG6762359.1"/>
    <property type="molecule type" value="Transcribed_RNA"/>
</dbReference>
<organism evidence="2">
    <name type="scientific">Cacopsylla melanoneura</name>
    <dbReference type="NCBI Taxonomy" id="428564"/>
    <lineage>
        <taxon>Eukaryota</taxon>
        <taxon>Metazoa</taxon>
        <taxon>Ecdysozoa</taxon>
        <taxon>Arthropoda</taxon>
        <taxon>Hexapoda</taxon>
        <taxon>Insecta</taxon>
        <taxon>Pterygota</taxon>
        <taxon>Neoptera</taxon>
        <taxon>Paraneoptera</taxon>
        <taxon>Hemiptera</taxon>
        <taxon>Sternorrhyncha</taxon>
        <taxon>Psylloidea</taxon>
        <taxon>Psyllidae</taxon>
        <taxon>Psyllinae</taxon>
        <taxon>Cacopsylla</taxon>
    </lineage>
</organism>
<accession>A0A8D9EQ74</accession>
<evidence type="ECO:0000313" key="2">
    <source>
        <dbReference type="EMBL" id="CAG6762358.1"/>
    </source>
</evidence>
<proteinExistence type="predicted"/>
<reference evidence="2" key="1">
    <citation type="submission" date="2021-05" db="EMBL/GenBank/DDBJ databases">
        <authorList>
            <person name="Alioto T."/>
            <person name="Alioto T."/>
            <person name="Gomez Garrido J."/>
        </authorList>
    </citation>
    <scope>NUCLEOTIDE SEQUENCE</scope>
</reference>
<evidence type="ECO:0000256" key="1">
    <source>
        <dbReference type="SAM" id="Phobius"/>
    </source>
</evidence>
<dbReference type="PRINTS" id="PR01345">
    <property type="entry name" value="CERVTRCPTASE"/>
</dbReference>
<evidence type="ECO:0008006" key="3">
    <source>
        <dbReference type="Google" id="ProtNLM"/>
    </source>
</evidence>
<name>A0A8D9EQ74_9HEMI</name>
<dbReference type="PANTHER" id="PTHR33332">
    <property type="entry name" value="REVERSE TRANSCRIPTASE DOMAIN-CONTAINING PROTEIN"/>
    <property type="match status" value="1"/>
</dbReference>
<keyword evidence="1" id="KW-1133">Transmembrane helix</keyword>
<keyword evidence="1" id="KW-0472">Membrane</keyword>